<keyword evidence="2" id="KW-0808">Transferase</keyword>
<dbReference type="GO" id="GO:0004386">
    <property type="term" value="F:helicase activity"/>
    <property type="evidence" value="ECO:0007669"/>
    <property type="project" value="UniProtKB-KW"/>
</dbReference>
<dbReference type="GeneID" id="26828098"/>
<dbReference type="GO" id="GO:0039686">
    <property type="term" value="P:bidirectional double-stranded viral DNA replication"/>
    <property type="evidence" value="ECO:0007669"/>
    <property type="project" value="InterPro"/>
</dbReference>
<dbReference type="HAMAP" id="MF_04011">
    <property type="entry name" value="HSV_PRIM"/>
    <property type="match status" value="1"/>
</dbReference>
<gene>
    <name evidence="7" type="primary">UL52</name>
</gene>
<proteinExistence type="inferred from homology"/>
<dbReference type="RefSeq" id="YP_009227285.1">
    <property type="nucleotide sequence ID" value="NC_029132.1"/>
</dbReference>
<accession>A0A0Y0A0I5</accession>
<dbReference type="GO" id="GO:0003899">
    <property type="term" value="F:DNA-directed RNA polymerase activity"/>
    <property type="evidence" value="ECO:0007669"/>
    <property type="project" value="InterPro"/>
</dbReference>
<keyword evidence="3" id="KW-0235">DNA replication</keyword>
<dbReference type="Proteomes" id="UP000169848">
    <property type="component" value="Segment"/>
</dbReference>
<evidence type="ECO:0000313" key="7">
    <source>
        <dbReference type="EMBL" id="AMB16998.1"/>
    </source>
</evidence>
<dbReference type="GO" id="GO:0008270">
    <property type="term" value="F:zinc ion binding"/>
    <property type="evidence" value="ECO:0007669"/>
    <property type="project" value="UniProtKB-KW"/>
</dbReference>
<evidence type="ECO:0000256" key="6">
    <source>
        <dbReference type="ARBA" id="ARBA00022833"/>
    </source>
</evidence>
<evidence type="ECO:0000256" key="4">
    <source>
        <dbReference type="ARBA" id="ARBA00022723"/>
    </source>
</evidence>
<reference evidence="7 8" key="1">
    <citation type="journal article" date="2016" name="BMC Genomics">
        <title>The first genome sequence of a metatherian herpesvirus: Macropodid herpesvirus 1.</title>
        <authorList>
            <person name="Vaz P.K."/>
            <person name="Mahony T.J."/>
            <person name="Hartley C.A."/>
            <person name="Fowler E.V."/>
            <person name="Ficorilli N."/>
            <person name="Lee S.W."/>
            <person name="Gilkerson J.R."/>
            <person name="Browning G.F."/>
            <person name="Devlin J.M."/>
        </authorList>
    </citation>
    <scope>NUCLEOTIDE SEQUENCE [LARGE SCALE GENOMIC DNA]</scope>
    <source>
        <strain evidence="7">MaHV1.3076/08</strain>
    </source>
</reference>
<keyword evidence="1" id="KW-1048">Host nucleus</keyword>
<dbReference type="EMBL" id="KT594769">
    <property type="protein sequence ID" value="AMB16998.1"/>
    <property type="molecule type" value="Genomic_DNA"/>
</dbReference>
<organism evidence="7 8">
    <name type="scientific">Macropodid alphaherpesvirus 1</name>
    <dbReference type="NCBI Taxonomy" id="137443"/>
    <lineage>
        <taxon>Viruses</taxon>
        <taxon>Duplodnaviria</taxon>
        <taxon>Heunggongvirae</taxon>
        <taxon>Peploviricota</taxon>
        <taxon>Herviviricetes</taxon>
        <taxon>Herpesvirales</taxon>
        <taxon>Orthoherpesviridae</taxon>
        <taxon>Alphaherpesvirinae</taxon>
        <taxon>Simplexvirus</taxon>
        <taxon>Simplexvirus macropodidalpha1</taxon>
    </lineage>
</organism>
<evidence type="ECO:0000256" key="3">
    <source>
        <dbReference type="ARBA" id="ARBA00022705"/>
    </source>
</evidence>
<dbReference type="InterPro" id="IPR033685">
    <property type="entry name" value="HSV_PRIM"/>
</dbReference>
<dbReference type="Pfam" id="PF03121">
    <property type="entry name" value="Herpes_UL52"/>
    <property type="match status" value="1"/>
</dbReference>
<protein>
    <submittedName>
        <fullName evidence="7">Helicase primase subunit</fullName>
    </submittedName>
</protein>
<keyword evidence="7" id="KW-0067">ATP-binding</keyword>
<evidence type="ECO:0000256" key="5">
    <source>
        <dbReference type="ARBA" id="ARBA00022771"/>
    </source>
</evidence>
<keyword evidence="7" id="KW-0378">Hydrolase</keyword>
<sequence>MAHVDVSVLYATDGCVITSSLALLTNCTLSVEPLYILSYDAWIQSPTHVPGSCLTAQEMFARDLTVYHPTGGLLGDSFRVTFFLLGSTQGIEAQSRIRGRVRPMFVCNFTEPDTITILQHALAYGSPISPHHILQTLDNEATFKIQNPMILALNMAIAKTAAPGGATPGVWNKPQEALRSIVGHMSIGQRGLSTLFIHHESRVLAAYRRAYYGSAQSPFWFLSKFGPDEKSLVLTTRYYLLQARRLGGAGATYDLQSIKDICSTYAVPHPTRPDTISAASLTSFAELTKFCATSLYSRGPTAAGFPFYVDYRIAVDVKETGALKNFITHDRSSLRISDRDFITYIYLAYFECFNPMRLARHLKAVTTTTPNPTATSHQVSSLGGEVIDQFFTHVRAHLNINEYVQQNVTPRETVLCNQTAKTYLRARTYAPNTFGENNSHPIGWVATATQMVQRLNETEVVLGFRGWPVPTKQTAKDGDNSGHLTGGGIVKRLLQLAVAERQHNTPPAISALVEDSTICTPTPTYRITMLPRGQAFAILTQDNWAQITGGVRVSPLELTRALKTTTNPHELGLILTQAVQTKHTMTYRPLMSTPYNQSYVNRNEIFNSSLAVTNIILDLDIALKEPIPFETLYSALHFFRRSAITAIQLLFPHAKVHIDTFPCYFFKSTCPPLSGANNYIVDDYNDCLNHYNSSVPVDMDISYGAIDDEDVEYFDLLHTDPATQGMDTAHAAVQIDFPKCTCKQKIGLRVCLPVPAPYVIAGSQTMRGVARVIQQAVLLDRDFMEMVGSYVKNFLLIDTGVYTQGHSLRLPYFSKITDAGGVCGRLLPVFIFPPSEPDPVGFIQGHYNPQNFHFHAPRQLDGISETVIRVIHSLGGDYISFFERKASHNALKHFGRRETLAEVLVKYDVQVDAIGNIEAFASELLERVVECLEAHFPEYTHEYRSISVQQATIKDDRALLQLVPSRGTYPQTLSCLRFKHKRSSRTTARTFLALSVGQNNTLCVSLCQQCFATKCDNNRLHTLFTINISAPCS</sequence>
<keyword evidence="7" id="KW-0347">Helicase</keyword>
<keyword evidence="6" id="KW-0862">Zinc</keyword>
<keyword evidence="7" id="KW-0547">Nucleotide-binding</keyword>
<dbReference type="KEGG" id="vg:26828098"/>
<keyword evidence="5" id="KW-0863">Zinc-finger</keyword>
<evidence type="ECO:0000313" key="8">
    <source>
        <dbReference type="Proteomes" id="UP000169848"/>
    </source>
</evidence>
<evidence type="ECO:0000256" key="1">
    <source>
        <dbReference type="ARBA" id="ARBA00022562"/>
    </source>
</evidence>
<keyword evidence="4" id="KW-0479">Metal-binding</keyword>
<dbReference type="OrthoDB" id="917at10239"/>
<keyword evidence="8" id="KW-1185">Reference proteome</keyword>
<dbReference type="GO" id="GO:0006260">
    <property type="term" value="P:DNA replication"/>
    <property type="evidence" value="ECO:0007669"/>
    <property type="project" value="UniProtKB-KW"/>
</dbReference>
<name>A0A0Y0A0I5_9ALPH</name>
<evidence type="ECO:0000256" key="2">
    <source>
        <dbReference type="ARBA" id="ARBA00022679"/>
    </source>
</evidence>